<proteinExistence type="inferred from homology"/>
<evidence type="ECO:0000313" key="3">
    <source>
        <dbReference type="EMBL" id="CAE4639533.1"/>
    </source>
</evidence>
<name>A0A7S4SAM3_9STRA</name>
<accession>A0A7S4SAM3</accession>
<dbReference type="InterPro" id="IPR050738">
    <property type="entry name" value="Sulfatase"/>
</dbReference>
<dbReference type="GO" id="GO:0004065">
    <property type="term" value="F:arylsulfatase activity"/>
    <property type="evidence" value="ECO:0007669"/>
    <property type="project" value="TreeGrafter"/>
</dbReference>
<dbReference type="Gene3D" id="3.40.720.10">
    <property type="entry name" value="Alkaline Phosphatase, subunit A"/>
    <property type="match status" value="1"/>
</dbReference>
<feature type="domain" description="Sulfatase N-terminal" evidence="2">
    <location>
        <begin position="21"/>
        <end position="145"/>
    </location>
</feature>
<dbReference type="EMBL" id="HBNS01041056">
    <property type="protein sequence ID" value="CAE4639533.1"/>
    <property type="molecule type" value="Transcribed_RNA"/>
</dbReference>
<organism evidence="3">
    <name type="scientific">Ditylum brightwellii</name>
    <dbReference type="NCBI Taxonomy" id="49249"/>
    <lineage>
        <taxon>Eukaryota</taxon>
        <taxon>Sar</taxon>
        <taxon>Stramenopiles</taxon>
        <taxon>Ochrophyta</taxon>
        <taxon>Bacillariophyta</taxon>
        <taxon>Mediophyceae</taxon>
        <taxon>Lithodesmiophycidae</taxon>
        <taxon>Lithodesmiales</taxon>
        <taxon>Lithodesmiaceae</taxon>
        <taxon>Ditylum</taxon>
    </lineage>
</organism>
<protein>
    <recommendedName>
        <fullName evidence="2">Sulfatase N-terminal domain-containing protein</fullName>
    </recommendedName>
</protein>
<dbReference type="InterPro" id="IPR000917">
    <property type="entry name" value="Sulfatase_N"/>
</dbReference>
<reference evidence="3" key="1">
    <citation type="submission" date="2021-01" db="EMBL/GenBank/DDBJ databases">
        <authorList>
            <person name="Corre E."/>
            <person name="Pelletier E."/>
            <person name="Niang G."/>
            <person name="Scheremetjew M."/>
            <person name="Finn R."/>
            <person name="Kale V."/>
            <person name="Holt S."/>
            <person name="Cochrane G."/>
            <person name="Meng A."/>
            <person name="Brown T."/>
            <person name="Cohen L."/>
        </authorList>
    </citation>
    <scope>NUCLEOTIDE SEQUENCE</scope>
    <source>
        <strain evidence="3">GSO104</strain>
    </source>
</reference>
<dbReference type="PANTHER" id="PTHR42693">
    <property type="entry name" value="ARYLSULFATASE FAMILY MEMBER"/>
    <property type="match status" value="1"/>
</dbReference>
<dbReference type="PANTHER" id="PTHR42693:SF33">
    <property type="entry name" value="ARYLSULFATASE"/>
    <property type="match status" value="1"/>
</dbReference>
<gene>
    <name evidence="3" type="ORF">DBRI00130_LOCUS31950</name>
</gene>
<dbReference type="AlphaFoldDB" id="A0A7S4SAM3"/>
<evidence type="ECO:0000259" key="2">
    <source>
        <dbReference type="Pfam" id="PF00884"/>
    </source>
</evidence>
<evidence type="ECO:0000256" key="1">
    <source>
        <dbReference type="ARBA" id="ARBA00008779"/>
    </source>
</evidence>
<dbReference type="Pfam" id="PF00884">
    <property type="entry name" value="Sulfatase"/>
    <property type="match status" value="1"/>
</dbReference>
<dbReference type="InterPro" id="IPR017850">
    <property type="entry name" value="Alkaline_phosphatase_core_sf"/>
</dbReference>
<sequence>MIRGPLLMKKTKMSAVTKKLNILMLYADDWRFDSVGYLNPEVHTPVLDKLTTEGMVFTENAVTTSICWISRACLATGQHYARHQTIDLSSPVPFHKYWDETLFAKLDPVPFHNHWNETLFAKLKDNGYVTGMVGKWQPGIVKEHMFSHINSYSGFHYSANSYYGFHYSGEEGRITSLI</sequence>
<comment type="similarity">
    <text evidence="1">Belongs to the sulfatase family.</text>
</comment>
<dbReference type="SUPFAM" id="SSF53649">
    <property type="entry name" value="Alkaline phosphatase-like"/>
    <property type="match status" value="1"/>
</dbReference>